<comment type="similarity">
    <text evidence="3">Belongs to the glycosyl hydrolase 5 (cellulase A) family.</text>
</comment>
<dbReference type="InterPro" id="IPR017853">
    <property type="entry name" value="GH"/>
</dbReference>
<evidence type="ECO:0000256" key="2">
    <source>
        <dbReference type="ARBA" id="ARBA00023295"/>
    </source>
</evidence>
<organism evidence="6 7">
    <name type="scientific">Paludibacter propionicigenes (strain DSM 17365 / JCM 13257 / WB4)</name>
    <dbReference type="NCBI Taxonomy" id="694427"/>
    <lineage>
        <taxon>Bacteria</taxon>
        <taxon>Pseudomonadati</taxon>
        <taxon>Bacteroidota</taxon>
        <taxon>Bacteroidia</taxon>
        <taxon>Bacteroidales</taxon>
        <taxon>Paludibacteraceae</taxon>
        <taxon>Paludibacter</taxon>
    </lineage>
</organism>
<evidence type="ECO:0000256" key="4">
    <source>
        <dbReference type="SAM" id="SignalP"/>
    </source>
</evidence>
<evidence type="ECO:0000259" key="5">
    <source>
        <dbReference type="Pfam" id="PF00150"/>
    </source>
</evidence>
<name>E4T5F6_PALPW</name>
<evidence type="ECO:0000256" key="1">
    <source>
        <dbReference type="ARBA" id="ARBA00022801"/>
    </source>
</evidence>
<dbReference type="Gene3D" id="3.20.20.80">
    <property type="entry name" value="Glycosidases"/>
    <property type="match status" value="1"/>
</dbReference>
<evidence type="ECO:0000313" key="7">
    <source>
        <dbReference type="Proteomes" id="UP000008718"/>
    </source>
</evidence>
<gene>
    <name evidence="6" type="ordered locus">Palpr_1811</name>
</gene>
<keyword evidence="4" id="KW-0732">Signal</keyword>
<proteinExistence type="inferred from homology"/>
<dbReference type="HOGENOM" id="CLU_012932_3_0_10"/>
<dbReference type="SMR" id="E4T5F6"/>
<dbReference type="Pfam" id="PF00150">
    <property type="entry name" value="Cellulase"/>
    <property type="match status" value="1"/>
</dbReference>
<dbReference type="PROSITE" id="PS00659">
    <property type="entry name" value="GLYCOSYL_HYDROL_F5"/>
    <property type="match status" value="1"/>
</dbReference>
<dbReference type="KEGG" id="ppn:Palpr_1811"/>
<evidence type="ECO:0000313" key="6">
    <source>
        <dbReference type="EMBL" id="ADQ79950.1"/>
    </source>
</evidence>
<keyword evidence="1 3" id="KW-0378">Hydrolase</keyword>
<dbReference type="PANTHER" id="PTHR34142">
    <property type="entry name" value="ENDO-BETA-1,4-GLUCANASE A"/>
    <property type="match status" value="1"/>
</dbReference>
<dbReference type="EMBL" id="CP002345">
    <property type="protein sequence ID" value="ADQ79950.1"/>
    <property type="molecule type" value="Genomic_DNA"/>
</dbReference>
<dbReference type="eggNOG" id="COG2730">
    <property type="taxonomic scope" value="Bacteria"/>
</dbReference>
<accession>E4T5F6</accession>
<reference key="1">
    <citation type="submission" date="2010-11" db="EMBL/GenBank/DDBJ databases">
        <title>The complete genome of Paludibacter propionicigenes DSM 17365.</title>
        <authorList>
            <consortium name="US DOE Joint Genome Institute (JGI-PGF)"/>
            <person name="Lucas S."/>
            <person name="Copeland A."/>
            <person name="Lapidus A."/>
            <person name="Bruce D."/>
            <person name="Goodwin L."/>
            <person name="Pitluck S."/>
            <person name="Kyrpides N."/>
            <person name="Mavromatis K."/>
            <person name="Ivanova N."/>
            <person name="Munk A.C."/>
            <person name="Brettin T."/>
            <person name="Detter J.C."/>
            <person name="Han C."/>
            <person name="Tapia R."/>
            <person name="Land M."/>
            <person name="Hauser L."/>
            <person name="Markowitz V."/>
            <person name="Cheng J.-F."/>
            <person name="Hugenholtz P."/>
            <person name="Woyke T."/>
            <person name="Wu D."/>
            <person name="Gronow S."/>
            <person name="Wellnitz S."/>
            <person name="Brambilla E."/>
            <person name="Klenk H.-P."/>
            <person name="Eisen J.A."/>
        </authorList>
    </citation>
    <scope>NUCLEOTIDE SEQUENCE</scope>
    <source>
        <strain>WB4</strain>
    </source>
</reference>
<dbReference type="SUPFAM" id="SSF51445">
    <property type="entry name" value="(Trans)glycosidases"/>
    <property type="match status" value="1"/>
</dbReference>
<reference evidence="6 7" key="2">
    <citation type="journal article" date="2011" name="Stand. Genomic Sci.">
        <title>Complete genome sequence of Paludibacter propionicigenes type strain (WB4).</title>
        <authorList>
            <person name="Gronow S."/>
            <person name="Munk C."/>
            <person name="Lapidus A."/>
            <person name="Nolan M."/>
            <person name="Lucas S."/>
            <person name="Hammon N."/>
            <person name="Deshpande S."/>
            <person name="Cheng J.F."/>
            <person name="Tapia R."/>
            <person name="Han C."/>
            <person name="Goodwin L."/>
            <person name="Pitluck S."/>
            <person name="Liolios K."/>
            <person name="Ivanova N."/>
            <person name="Mavromatis K."/>
            <person name="Mikhailova N."/>
            <person name="Pati A."/>
            <person name="Chen A."/>
            <person name="Palaniappan K."/>
            <person name="Land M."/>
            <person name="Hauser L."/>
            <person name="Chang Y.J."/>
            <person name="Jeffries C.D."/>
            <person name="Brambilla E."/>
            <person name="Rohde M."/>
            <person name="Goker M."/>
            <person name="Detter J.C."/>
            <person name="Woyke T."/>
            <person name="Bristow J."/>
            <person name="Eisen J.A."/>
            <person name="Markowitz V."/>
            <person name="Hugenholtz P."/>
            <person name="Kyrpides N.C."/>
            <person name="Klenk H.P."/>
        </authorList>
    </citation>
    <scope>NUCLEOTIDE SEQUENCE [LARGE SCALE GENOMIC DNA]</scope>
    <source>
        <strain evidence="7">DSM 17365 / JCM 13257 / WB4</strain>
    </source>
</reference>
<dbReference type="PANTHER" id="PTHR34142:SF1">
    <property type="entry name" value="GLYCOSIDE HYDROLASE FAMILY 5 DOMAIN-CONTAINING PROTEIN"/>
    <property type="match status" value="1"/>
</dbReference>
<dbReference type="RefSeq" id="WP_013445319.1">
    <property type="nucleotide sequence ID" value="NC_014734.1"/>
</dbReference>
<dbReference type="CAZy" id="GH5">
    <property type="family name" value="Glycoside Hydrolase Family 5"/>
</dbReference>
<sequence>MKLSTKIALIFIVVMPITLCNATSKTTKKIPPANSPVALNGKLQVIGTQLSNSKGNSLALHGASLGWHNLWPRFYNAGAVKWLVSDWKCNVIRASMGVGLDDSYLENPDYALKCMTNVIDAAIKNGVYVLIDFHSHKLHTAEAKKFFTGMAAKYKNSPNVIYEIWNEPDYYSWKVVKQYSEEVISTIRAIDPTNIILVGSPHWDQDIDSVAGDPIVGQKNIMYTMHFYAGTHKKWLRDKTDAVIAKGIPIFVSECAGMDATGDGPIDQAEWKLYIDWMDRAKLSWCVWSVSDKNETCSMLLPRASSTGNWDDGLLKSWGKISRSSIREMNK</sequence>
<dbReference type="InterPro" id="IPR018087">
    <property type="entry name" value="Glyco_hydro_5_CS"/>
</dbReference>
<dbReference type="AlphaFoldDB" id="E4T5F6"/>
<dbReference type="Proteomes" id="UP000008718">
    <property type="component" value="Chromosome"/>
</dbReference>
<dbReference type="EC" id="3.2.1.4" evidence="6"/>
<keyword evidence="2 3" id="KW-0326">Glycosidase</keyword>
<dbReference type="InterPro" id="IPR001547">
    <property type="entry name" value="Glyco_hydro_5"/>
</dbReference>
<protein>
    <submittedName>
        <fullName evidence="6">Cellulase</fullName>
        <ecNumber evidence="6">3.2.1.4</ecNumber>
    </submittedName>
</protein>
<dbReference type="STRING" id="694427.Palpr_1811"/>
<dbReference type="GO" id="GO:0000272">
    <property type="term" value="P:polysaccharide catabolic process"/>
    <property type="evidence" value="ECO:0007669"/>
    <property type="project" value="InterPro"/>
</dbReference>
<evidence type="ECO:0000256" key="3">
    <source>
        <dbReference type="RuleBase" id="RU361153"/>
    </source>
</evidence>
<feature type="chain" id="PRO_5003189072" evidence="4">
    <location>
        <begin position="23"/>
        <end position="331"/>
    </location>
</feature>
<feature type="signal peptide" evidence="4">
    <location>
        <begin position="1"/>
        <end position="22"/>
    </location>
</feature>
<keyword evidence="7" id="KW-1185">Reference proteome</keyword>
<dbReference type="GO" id="GO:0008810">
    <property type="term" value="F:cellulase activity"/>
    <property type="evidence" value="ECO:0007669"/>
    <property type="project" value="UniProtKB-EC"/>
</dbReference>
<feature type="domain" description="Glycoside hydrolase family 5" evidence="5">
    <location>
        <begin position="53"/>
        <end position="293"/>
    </location>
</feature>